<dbReference type="AlphaFoldDB" id="A0A0B6Y4K5"/>
<evidence type="ECO:0000313" key="1">
    <source>
        <dbReference type="EMBL" id="CEK51074.1"/>
    </source>
</evidence>
<gene>
    <name evidence="1" type="primary">ORF12413</name>
</gene>
<feature type="non-terminal residue" evidence="1">
    <location>
        <position position="1"/>
    </location>
</feature>
<protein>
    <submittedName>
        <fullName evidence="1">Uncharacterized protein</fullName>
    </submittedName>
</protein>
<proteinExistence type="predicted"/>
<sequence length="233" mass="25912">LDNLLSLLKSTSGDARFTLPAELTEYLHLGWSHLRSELAKQLFKLGKLNLESAASQGIDISALLPTVGDIMKKPHPLSYVGPTLMNRFHIDFITNCINAGLQLPLWMYCSIHGINPSEVEIVEECSWFPLFSAAYSIPRQPTDRALMLSASLMAAADLWTTSSGEMTIEGMLEKNQVFAAVGTLSYMSEEHLNLNVSTVERYLHKFPKLVMALLPDGHESSPKQNTTVYQLLM</sequence>
<reference evidence="1" key="1">
    <citation type="submission" date="2014-12" db="EMBL/GenBank/DDBJ databases">
        <title>Insight into the proteome of Arion vulgaris.</title>
        <authorList>
            <person name="Aradska J."/>
            <person name="Bulat T."/>
            <person name="Smidak R."/>
            <person name="Sarate P."/>
            <person name="Gangsoo J."/>
            <person name="Sialana F."/>
            <person name="Bilban M."/>
            <person name="Lubec G."/>
        </authorList>
    </citation>
    <scope>NUCLEOTIDE SEQUENCE</scope>
    <source>
        <tissue evidence="1">Skin</tissue>
    </source>
</reference>
<organism evidence="1">
    <name type="scientific">Arion vulgaris</name>
    <dbReference type="NCBI Taxonomy" id="1028688"/>
    <lineage>
        <taxon>Eukaryota</taxon>
        <taxon>Metazoa</taxon>
        <taxon>Spiralia</taxon>
        <taxon>Lophotrochozoa</taxon>
        <taxon>Mollusca</taxon>
        <taxon>Gastropoda</taxon>
        <taxon>Heterobranchia</taxon>
        <taxon>Euthyneura</taxon>
        <taxon>Panpulmonata</taxon>
        <taxon>Eupulmonata</taxon>
        <taxon>Stylommatophora</taxon>
        <taxon>Helicina</taxon>
        <taxon>Arionoidea</taxon>
        <taxon>Arionidae</taxon>
        <taxon>Arion</taxon>
    </lineage>
</organism>
<feature type="non-terminal residue" evidence="1">
    <location>
        <position position="233"/>
    </location>
</feature>
<dbReference type="EMBL" id="HACG01004209">
    <property type="protein sequence ID" value="CEK51074.1"/>
    <property type="molecule type" value="Transcribed_RNA"/>
</dbReference>
<accession>A0A0B6Y4K5</accession>
<name>A0A0B6Y4K5_9EUPU</name>